<evidence type="ECO:0000256" key="10">
    <source>
        <dbReference type="ARBA" id="ARBA00023136"/>
    </source>
</evidence>
<evidence type="ECO:0000256" key="8">
    <source>
        <dbReference type="ARBA" id="ARBA00022989"/>
    </source>
</evidence>
<dbReference type="FunFam" id="1.20.5.210:FF:000001">
    <property type="entry name" value="Cytochrome b-c1 complex subunit 8"/>
    <property type="match status" value="1"/>
</dbReference>
<proteinExistence type="inferred from homology"/>
<sequence>MGGGAKLPGQYMGWWGSLGSPAQKGVTSYALSPNRQKPLANAPHAAVFNTFRRTRQQILYWAPPLIIAYYTMQWATHKNHFYNSKHGIAEAAAEEGGAEE</sequence>
<dbReference type="SUPFAM" id="SSF81508">
    <property type="entry name" value="Ubiquinone-binding protein QP-C of cytochrome bc1 complex (Ubiquinol-cytochrome c reductase)"/>
    <property type="match status" value="1"/>
</dbReference>
<evidence type="ECO:0000256" key="4">
    <source>
        <dbReference type="ARBA" id="ARBA00022660"/>
    </source>
</evidence>
<comment type="function">
    <text evidence="11">Component of the ubiquinol-cytochrome c oxidoreductase, a multisubunit transmembrane complex that is part of the mitochondrial electron transport chain which drives oxidative phosphorylation. The complex plays an important role in the uptake of multiple carbon sources present in different host niches.</text>
</comment>
<keyword evidence="4 11" id="KW-0679">Respiratory chain</keyword>
<comment type="subunit">
    <text evidence="11">Component of the ubiquinol-cytochrome c oxidoreductase (cytochrome b-c1 complex, complex III, CIII), a multisubunit enzyme composed of 3 respiratory subunits cytochrome b, cytochrome c1 and Rieske protein, 2 core protein subunits, and additional low-molecular weight protein subunits. The complex exists as an obligatory dimer and forms supercomplexes (SCs) in the inner mitochondrial membrane with cytochrome c oxidase (complex IV, CIV).</text>
</comment>
<evidence type="ECO:0000256" key="1">
    <source>
        <dbReference type="ARBA" id="ARBA00004434"/>
    </source>
</evidence>
<evidence type="ECO:0000256" key="7">
    <source>
        <dbReference type="ARBA" id="ARBA00022982"/>
    </source>
</evidence>
<dbReference type="InterPro" id="IPR004205">
    <property type="entry name" value="Cyt_bc1_su8"/>
</dbReference>
<dbReference type="GO" id="GO:0005743">
    <property type="term" value="C:mitochondrial inner membrane"/>
    <property type="evidence" value="ECO:0007669"/>
    <property type="project" value="UniProtKB-SubCell"/>
</dbReference>
<keyword evidence="13" id="KW-1185">Reference proteome</keyword>
<reference evidence="12" key="1">
    <citation type="journal article" date="2020" name="Stud. Mycol.">
        <title>101 Dothideomycetes genomes: a test case for predicting lifestyles and emergence of pathogens.</title>
        <authorList>
            <person name="Haridas S."/>
            <person name="Albert R."/>
            <person name="Binder M."/>
            <person name="Bloem J."/>
            <person name="Labutti K."/>
            <person name="Salamov A."/>
            <person name="Andreopoulos B."/>
            <person name="Baker S."/>
            <person name="Barry K."/>
            <person name="Bills G."/>
            <person name="Bluhm B."/>
            <person name="Cannon C."/>
            <person name="Castanera R."/>
            <person name="Culley D."/>
            <person name="Daum C."/>
            <person name="Ezra D."/>
            <person name="Gonzalez J."/>
            <person name="Henrissat B."/>
            <person name="Kuo A."/>
            <person name="Liang C."/>
            <person name="Lipzen A."/>
            <person name="Lutzoni F."/>
            <person name="Magnuson J."/>
            <person name="Mondo S."/>
            <person name="Nolan M."/>
            <person name="Ohm R."/>
            <person name="Pangilinan J."/>
            <person name="Park H.-J."/>
            <person name="Ramirez L."/>
            <person name="Alfaro M."/>
            <person name="Sun H."/>
            <person name="Tritt A."/>
            <person name="Yoshinaga Y."/>
            <person name="Zwiers L.-H."/>
            <person name="Turgeon B."/>
            <person name="Goodwin S."/>
            <person name="Spatafora J."/>
            <person name="Crous P."/>
            <person name="Grigoriev I."/>
        </authorList>
    </citation>
    <scope>NUCLEOTIDE SEQUENCE</scope>
    <source>
        <strain evidence="12">CBS 130266</strain>
    </source>
</reference>
<dbReference type="AlphaFoldDB" id="A0A9P4U0X8"/>
<keyword evidence="10" id="KW-0472">Membrane</keyword>
<keyword evidence="9 11" id="KW-0496">Mitochondrion</keyword>
<organism evidence="12 13">
    <name type="scientific">Tothia fuscella</name>
    <dbReference type="NCBI Taxonomy" id="1048955"/>
    <lineage>
        <taxon>Eukaryota</taxon>
        <taxon>Fungi</taxon>
        <taxon>Dikarya</taxon>
        <taxon>Ascomycota</taxon>
        <taxon>Pezizomycotina</taxon>
        <taxon>Dothideomycetes</taxon>
        <taxon>Pleosporomycetidae</taxon>
        <taxon>Venturiales</taxon>
        <taxon>Cylindrosympodiaceae</taxon>
        <taxon>Tothia</taxon>
    </lineage>
</organism>
<dbReference type="OrthoDB" id="6683853at2759"/>
<dbReference type="InterPro" id="IPR036642">
    <property type="entry name" value="Cyt_bc1_su8_sf"/>
</dbReference>
<dbReference type="Proteomes" id="UP000800235">
    <property type="component" value="Unassembled WGS sequence"/>
</dbReference>
<evidence type="ECO:0000256" key="6">
    <source>
        <dbReference type="ARBA" id="ARBA00022792"/>
    </source>
</evidence>
<evidence type="ECO:0000313" key="12">
    <source>
        <dbReference type="EMBL" id="KAF2432413.1"/>
    </source>
</evidence>
<evidence type="ECO:0000313" key="13">
    <source>
        <dbReference type="Proteomes" id="UP000800235"/>
    </source>
</evidence>
<evidence type="ECO:0000256" key="11">
    <source>
        <dbReference type="RuleBase" id="RU368118"/>
    </source>
</evidence>
<keyword evidence="8" id="KW-1133">Transmembrane helix</keyword>
<evidence type="ECO:0000256" key="5">
    <source>
        <dbReference type="ARBA" id="ARBA00022692"/>
    </source>
</evidence>
<dbReference type="GO" id="GO:0006122">
    <property type="term" value="P:mitochondrial electron transport, ubiquinol to cytochrome c"/>
    <property type="evidence" value="ECO:0007669"/>
    <property type="project" value="UniProtKB-UniRule"/>
</dbReference>
<dbReference type="Gene3D" id="1.20.5.210">
    <property type="entry name" value="Cytochrome b-c1 complex subunit 8"/>
    <property type="match status" value="1"/>
</dbReference>
<name>A0A9P4U0X8_9PEZI</name>
<keyword evidence="6 11" id="KW-0999">Mitochondrion inner membrane</keyword>
<dbReference type="Pfam" id="PF02939">
    <property type="entry name" value="UcrQ"/>
    <property type="match status" value="1"/>
</dbReference>
<comment type="subcellular location">
    <subcellularLocation>
        <location evidence="1 11">Mitochondrion inner membrane</location>
        <topology evidence="1 11">Single-pass membrane protein</topology>
    </subcellularLocation>
</comment>
<accession>A0A9P4U0X8</accession>
<dbReference type="EMBL" id="MU007026">
    <property type="protein sequence ID" value="KAF2432413.1"/>
    <property type="molecule type" value="Genomic_DNA"/>
</dbReference>
<gene>
    <name evidence="12" type="ORF">EJ08DRAFT_648182</name>
</gene>
<evidence type="ECO:0000256" key="9">
    <source>
        <dbReference type="ARBA" id="ARBA00023128"/>
    </source>
</evidence>
<dbReference type="PANTHER" id="PTHR12119:SF2">
    <property type="entry name" value="CYTOCHROME B-C1 COMPLEX SUBUNIT 8"/>
    <property type="match status" value="1"/>
</dbReference>
<keyword evidence="5" id="KW-0812">Transmembrane</keyword>
<comment type="caution">
    <text evidence="12">The sequence shown here is derived from an EMBL/GenBank/DDBJ whole genome shotgun (WGS) entry which is preliminary data.</text>
</comment>
<protein>
    <recommendedName>
        <fullName evidence="11">Cytochrome b-c1 complex subunit 8</fullName>
    </recommendedName>
    <alternativeName>
        <fullName evidence="11">Complex III subunit 8</fullName>
    </alternativeName>
</protein>
<evidence type="ECO:0000256" key="3">
    <source>
        <dbReference type="ARBA" id="ARBA00022448"/>
    </source>
</evidence>
<keyword evidence="7 11" id="KW-0249">Electron transport</keyword>
<dbReference type="GO" id="GO:0045275">
    <property type="term" value="C:respiratory chain complex III"/>
    <property type="evidence" value="ECO:0007669"/>
    <property type="project" value="UniProtKB-UniRule"/>
</dbReference>
<comment type="similarity">
    <text evidence="2 11">Belongs to the UQCRQ/QCR8 family.</text>
</comment>
<dbReference type="PANTHER" id="PTHR12119">
    <property type="entry name" value="UBIQUINOL-CYTOCHROME C REDUCTASE COMPLEX UBIQUINONE-BINDING PROTEIN QP-C"/>
    <property type="match status" value="1"/>
</dbReference>
<evidence type="ECO:0000256" key="2">
    <source>
        <dbReference type="ARBA" id="ARBA00007668"/>
    </source>
</evidence>
<keyword evidence="3 11" id="KW-0813">Transport</keyword>